<evidence type="ECO:0000313" key="2">
    <source>
        <dbReference type="Proteomes" id="UP000724584"/>
    </source>
</evidence>
<name>A0ACB7P5E9_9PEZI</name>
<sequence>MPVLSAAHGITSVILSNLFVTLPLPQAHPDLTNQTIIVTGANTGLGLETSRHLLRLGVHKLIMAVRNPEKGASAKADLLTSTSRAPSTIEIWPLDMADPTSIQTFCQRAAQDLPRLDGVLANAGLMTQHFTVTANHENTLTVNVIHTFLLCLLLLPTMRASTKKTGYPCRFVVPNSGLHYVAPLGELTESTPGDESLLARLDDPARANMAGRYALSKVLVLWGVRELAARLQGGGKDSKDKDKDKEGSAGVEVIVNTPNPSYCVSSLGKEGDGPGVGARMAEKMLARTTEEGSRALFHGLVAGVESQGQYLTNCHVQTPACHITNEFGQRMQKKFFDELLAVLEEIQPGVSSNI</sequence>
<organism evidence="1 2">
    <name type="scientific">Chaetomium tenue</name>
    <dbReference type="NCBI Taxonomy" id="1854479"/>
    <lineage>
        <taxon>Eukaryota</taxon>
        <taxon>Fungi</taxon>
        <taxon>Dikarya</taxon>
        <taxon>Ascomycota</taxon>
        <taxon>Pezizomycotina</taxon>
        <taxon>Sordariomycetes</taxon>
        <taxon>Sordariomycetidae</taxon>
        <taxon>Sordariales</taxon>
        <taxon>Chaetomiaceae</taxon>
        <taxon>Chaetomium</taxon>
    </lineage>
</organism>
<evidence type="ECO:0000313" key="1">
    <source>
        <dbReference type="EMBL" id="KAH6631502.1"/>
    </source>
</evidence>
<gene>
    <name evidence="1" type="ORF">F5144DRAFT_532257</name>
</gene>
<proteinExistence type="predicted"/>
<protein>
    <submittedName>
        <fullName evidence="1">Uncharacterized protein</fullName>
    </submittedName>
</protein>
<comment type="caution">
    <text evidence="1">The sequence shown here is derived from an EMBL/GenBank/DDBJ whole genome shotgun (WGS) entry which is preliminary data.</text>
</comment>
<dbReference type="Proteomes" id="UP000724584">
    <property type="component" value="Unassembled WGS sequence"/>
</dbReference>
<keyword evidence="2" id="KW-1185">Reference proteome</keyword>
<accession>A0ACB7P5E9</accession>
<dbReference type="EMBL" id="JAGIZQ010000004">
    <property type="protein sequence ID" value="KAH6631502.1"/>
    <property type="molecule type" value="Genomic_DNA"/>
</dbReference>
<reference evidence="1 2" key="1">
    <citation type="journal article" date="2021" name="Nat. Commun.">
        <title>Genetic determinants of endophytism in the Arabidopsis root mycobiome.</title>
        <authorList>
            <person name="Mesny F."/>
            <person name="Miyauchi S."/>
            <person name="Thiergart T."/>
            <person name="Pickel B."/>
            <person name="Atanasova L."/>
            <person name="Karlsson M."/>
            <person name="Huettel B."/>
            <person name="Barry K.W."/>
            <person name="Haridas S."/>
            <person name="Chen C."/>
            <person name="Bauer D."/>
            <person name="Andreopoulos W."/>
            <person name="Pangilinan J."/>
            <person name="LaButti K."/>
            <person name="Riley R."/>
            <person name="Lipzen A."/>
            <person name="Clum A."/>
            <person name="Drula E."/>
            <person name="Henrissat B."/>
            <person name="Kohler A."/>
            <person name="Grigoriev I.V."/>
            <person name="Martin F.M."/>
            <person name="Hacquard S."/>
        </authorList>
    </citation>
    <scope>NUCLEOTIDE SEQUENCE [LARGE SCALE GENOMIC DNA]</scope>
    <source>
        <strain evidence="1 2">MPI-SDFR-AT-0079</strain>
    </source>
</reference>